<organism evidence="2 3">
    <name type="scientific">Bursaphelenchus okinawaensis</name>
    <dbReference type="NCBI Taxonomy" id="465554"/>
    <lineage>
        <taxon>Eukaryota</taxon>
        <taxon>Metazoa</taxon>
        <taxon>Ecdysozoa</taxon>
        <taxon>Nematoda</taxon>
        <taxon>Chromadorea</taxon>
        <taxon>Rhabditida</taxon>
        <taxon>Tylenchina</taxon>
        <taxon>Tylenchomorpha</taxon>
        <taxon>Aphelenchoidea</taxon>
        <taxon>Aphelenchoididae</taxon>
        <taxon>Bursaphelenchus</taxon>
    </lineage>
</organism>
<dbReference type="EMBL" id="CAJFCW020000004">
    <property type="protein sequence ID" value="CAG9115134.1"/>
    <property type="molecule type" value="Genomic_DNA"/>
</dbReference>
<name>A0A811KXR2_9BILA</name>
<feature type="transmembrane region" description="Helical" evidence="1">
    <location>
        <begin position="84"/>
        <end position="105"/>
    </location>
</feature>
<keyword evidence="1" id="KW-0812">Transmembrane</keyword>
<keyword evidence="3" id="KW-1185">Reference proteome</keyword>
<gene>
    <name evidence="2" type="ORF">BOKJ2_LOCUS9476</name>
</gene>
<evidence type="ECO:0000256" key="1">
    <source>
        <dbReference type="SAM" id="Phobius"/>
    </source>
</evidence>
<feature type="transmembrane region" description="Helical" evidence="1">
    <location>
        <begin position="15"/>
        <end position="40"/>
    </location>
</feature>
<sequence length="143" mass="16043">MQWHGPSVWTVLLKVLYTCQCCAIWFGLCAAGGVMFAFYVKIPNAKNMRKTIEGKMFLQTILLSMFDGFQLILAVTLTTNNLRAPLGSTLALARCSFSSVLYIILNREIRRVLRHVSFYMSGTHVSSSVIAISGNKVGYRRKI</sequence>
<keyword evidence="1" id="KW-0472">Membrane</keyword>
<keyword evidence="1" id="KW-1133">Transmembrane helix</keyword>
<evidence type="ECO:0000313" key="2">
    <source>
        <dbReference type="EMBL" id="CAD5221501.1"/>
    </source>
</evidence>
<dbReference type="Proteomes" id="UP000783686">
    <property type="component" value="Unassembled WGS sequence"/>
</dbReference>
<evidence type="ECO:0000313" key="3">
    <source>
        <dbReference type="Proteomes" id="UP000614601"/>
    </source>
</evidence>
<accession>A0A811KXR2</accession>
<dbReference type="Proteomes" id="UP000614601">
    <property type="component" value="Unassembled WGS sequence"/>
</dbReference>
<dbReference type="EMBL" id="CAJFDH010000004">
    <property type="protein sequence ID" value="CAD5221501.1"/>
    <property type="molecule type" value="Genomic_DNA"/>
</dbReference>
<dbReference type="AlphaFoldDB" id="A0A811KXR2"/>
<reference evidence="2" key="1">
    <citation type="submission" date="2020-09" db="EMBL/GenBank/DDBJ databases">
        <authorList>
            <person name="Kikuchi T."/>
        </authorList>
    </citation>
    <scope>NUCLEOTIDE SEQUENCE</scope>
    <source>
        <strain evidence="2">SH1</strain>
    </source>
</reference>
<protein>
    <submittedName>
        <fullName evidence="2">Uncharacterized protein</fullName>
    </submittedName>
</protein>
<comment type="caution">
    <text evidence="2">The sequence shown here is derived from an EMBL/GenBank/DDBJ whole genome shotgun (WGS) entry which is preliminary data.</text>
</comment>
<feature type="transmembrane region" description="Helical" evidence="1">
    <location>
        <begin position="61"/>
        <end position="78"/>
    </location>
</feature>
<proteinExistence type="predicted"/>